<dbReference type="Proteomes" id="UP000257323">
    <property type="component" value="Unassembled WGS sequence"/>
</dbReference>
<dbReference type="AlphaFoldDB" id="A0A3E2BN75"/>
<protein>
    <submittedName>
        <fullName evidence="1">Uncharacterized protein</fullName>
    </submittedName>
</protein>
<evidence type="ECO:0000313" key="1">
    <source>
        <dbReference type="EMBL" id="RFT16097.1"/>
    </source>
</evidence>
<gene>
    <name evidence="1" type="ORF">OP8BY_2103</name>
</gene>
<evidence type="ECO:0000313" key="2">
    <source>
        <dbReference type="Proteomes" id="UP000257323"/>
    </source>
</evidence>
<accession>A0A3E2BN75</accession>
<comment type="caution">
    <text evidence="1">The sequence shown here is derived from an EMBL/GenBank/DDBJ whole genome shotgun (WGS) entry which is preliminary data.</text>
</comment>
<reference evidence="1 2" key="1">
    <citation type="submission" date="2018-08" db="EMBL/GenBank/DDBJ databases">
        <title>Genome analysis of the thermophilic bacterium of the candidate phylum Aminicenantes from deep subsurface aquifer revealed its physiology and ecological role.</title>
        <authorList>
            <person name="Kadnikov V.V."/>
            <person name="Mardanov A.V."/>
            <person name="Beletsky A.V."/>
            <person name="Karnachuk O.V."/>
            <person name="Ravin N.V."/>
        </authorList>
    </citation>
    <scope>NUCLEOTIDE SEQUENCE [LARGE SCALE GENOMIC DNA]</scope>
    <source>
        <strain evidence="1">BY38</strain>
    </source>
</reference>
<organism evidence="1 2">
    <name type="scientific">Candidatus Saccharicenans subterraneus</name>
    <dbReference type="NCBI Taxonomy" id="2508984"/>
    <lineage>
        <taxon>Bacteria</taxon>
        <taxon>Candidatus Aminicenantota</taxon>
        <taxon>Candidatus Aminicenantia</taxon>
        <taxon>Candidatus Aminicenantales</taxon>
        <taxon>Candidatus Saccharicenantaceae</taxon>
        <taxon>Candidatus Saccharicenans</taxon>
    </lineage>
</organism>
<proteinExistence type="predicted"/>
<dbReference type="EMBL" id="QUAH01000005">
    <property type="protein sequence ID" value="RFT16097.1"/>
    <property type="molecule type" value="Genomic_DNA"/>
</dbReference>
<sequence length="75" mass="8436">MIIFNFAGRGNLRYEDGQSFLPVALNLGLFAAICLERARAAILEQLRSQFLPFSASPVRGARYMNDCSYIVDFND</sequence>
<name>A0A3E2BN75_9BACT</name>